<comment type="similarity">
    <text evidence="1">Belongs to the tpcK family.</text>
</comment>
<reference evidence="3" key="1">
    <citation type="journal article" date="2020" name="Stud. Mycol.">
        <title>101 Dothideomycetes genomes: a test case for predicting lifestyles and emergence of pathogens.</title>
        <authorList>
            <person name="Haridas S."/>
            <person name="Albert R."/>
            <person name="Binder M."/>
            <person name="Bloem J."/>
            <person name="Labutti K."/>
            <person name="Salamov A."/>
            <person name="Andreopoulos B."/>
            <person name="Baker S."/>
            <person name="Barry K."/>
            <person name="Bills G."/>
            <person name="Bluhm B."/>
            <person name="Cannon C."/>
            <person name="Castanera R."/>
            <person name="Culley D."/>
            <person name="Daum C."/>
            <person name="Ezra D."/>
            <person name="Gonzalez J."/>
            <person name="Henrissat B."/>
            <person name="Kuo A."/>
            <person name="Liang C."/>
            <person name="Lipzen A."/>
            <person name="Lutzoni F."/>
            <person name="Magnuson J."/>
            <person name="Mondo S."/>
            <person name="Nolan M."/>
            <person name="Ohm R."/>
            <person name="Pangilinan J."/>
            <person name="Park H.-J."/>
            <person name="Ramirez L."/>
            <person name="Alfaro M."/>
            <person name="Sun H."/>
            <person name="Tritt A."/>
            <person name="Yoshinaga Y."/>
            <person name="Zwiers L.-H."/>
            <person name="Turgeon B."/>
            <person name="Goodwin S."/>
            <person name="Spatafora J."/>
            <person name="Crous P."/>
            <person name="Grigoriev I."/>
        </authorList>
    </citation>
    <scope>NUCLEOTIDE SEQUENCE</scope>
    <source>
        <strain evidence="3">CBS 122367</strain>
    </source>
</reference>
<protein>
    <recommendedName>
        <fullName evidence="2">EthD domain-containing protein</fullName>
    </recommendedName>
</protein>
<dbReference type="InterPro" id="IPR011008">
    <property type="entry name" value="Dimeric_a/b-barrel"/>
</dbReference>
<dbReference type="Pfam" id="PF07110">
    <property type="entry name" value="EthD"/>
    <property type="match status" value="1"/>
</dbReference>
<keyword evidence="4" id="KW-1185">Reference proteome</keyword>
<sequence>MPYTIFIFVARKATLTSSQFKDYYENKHIPLLKELVGPLFPLHHRRQYFARTDRKGFGGPANRDHPNFLLRGTPEGFDFDVVAELTWEDEKTFHGFYKAIYQSDVAAKLALDEERFLDSGSLRSVVVGETTDTSR</sequence>
<feature type="domain" description="EthD" evidence="2">
    <location>
        <begin position="13"/>
        <end position="119"/>
    </location>
</feature>
<gene>
    <name evidence="3" type="ORF">K458DRAFT_361962</name>
</gene>
<evidence type="ECO:0000313" key="4">
    <source>
        <dbReference type="Proteomes" id="UP000799291"/>
    </source>
</evidence>
<evidence type="ECO:0000256" key="1">
    <source>
        <dbReference type="ARBA" id="ARBA00005986"/>
    </source>
</evidence>
<dbReference type="EMBL" id="MU005575">
    <property type="protein sequence ID" value="KAF2687309.1"/>
    <property type="molecule type" value="Genomic_DNA"/>
</dbReference>
<dbReference type="InterPro" id="IPR009799">
    <property type="entry name" value="EthD_dom"/>
</dbReference>
<dbReference type="AlphaFoldDB" id="A0A6G1JAZ2"/>
<dbReference type="OrthoDB" id="2519291at2759"/>
<dbReference type="SUPFAM" id="SSF54909">
    <property type="entry name" value="Dimeric alpha+beta barrel"/>
    <property type="match status" value="1"/>
</dbReference>
<proteinExistence type="inferred from homology"/>
<evidence type="ECO:0000313" key="3">
    <source>
        <dbReference type="EMBL" id="KAF2687309.1"/>
    </source>
</evidence>
<evidence type="ECO:0000259" key="2">
    <source>
        <dbReference type="Pfam" id="PF07110"/>
    </source>
</evidence>
<name>A0A6G1JAZ2_9PLEO</name>
<accession>A0A6G1JAZ2</accession>
<dbReference type="Gene3D" id="3.30.70.100">
    <property type="match status" value="1"/>
</dbReference>
<dbReference type="GO" id="GO:0016491">
    <property type="term" value="F:oxidoreductase activity"/>
    <property type="evidence" value="ECO:0007669"/>
    <property type="project" value="InterPro"/>
</dbReference>
<organism evidence="3 4">
    <name type="scientific">Lentithecium fluviatile CBS 122367</name>
    <dbReference type="NCBI Taxonomy" id="1168545"/>
    <lineage>
        <taxon>Eukaryota</taxon>
        <taxon>Fungi</taxon>
        <taxon>Dikarya</taxon>
        <taxon>Ascomycota</taxon>
        <taxon>Pezizomycotina</taxon>
        <taxon>Dothideomycetes</taxon>
        <taxon>Pleosporomycetidae</taxon>
        <taxon>Pleosporales</taxon>
        <taxon>Massarineae</taxon>
        <taxon>Lentitheciaceae</taxon>
        <taxon>Lentithecium</taxon>
    </lineage>
</organism>
<dbReference type="Proteomes" id="UP000799291">
    <property type="component" value="Unassembled WGS sequence"/>
</dbReference>